<organism evidence="8 9">
    <name type="scientific">Gemelliphila palaticanis</name>
    <dbReference type="NCBI Taxonomy" id="81950"/>
    <lineage>
        <taxon>Bacteria</taxon>
        <taxon>Bacillati</taxon>
        <taxon>Bacillota</taxon>
        <taxon>Bacilli</taxon>
        <taxon>Bacillales</taxon>
        <taxon>Gemellaceae</taxon>
        <taxon>Gemelliphila</taxon>
    </lineage>
</organism>
<comment type="similarity">
    <text evidence="5">Belongs to the purine/pyrimidine phosphoribosyltransferase family. Xpt subfamily.</text>
</comment>
<comment type="subunit">
    <text evidence="5">Homodimer.</text>
</comment>
<dbReference type="InterPro" id="IPR000836">
    <property type="entry name" value="PRTase_dom"/>
</dbReference>
<dbReference type="NCBIfam" id="TIGR01744">
    <property type="entry name" value="XPRTase"/>
    <property type="match status" value="1"/>
</dbReference>
<comment type="caution">
    <text evidence="8">The sequence shown here is derived from an EMBL/GenBank/DDBJ whole genome shotgun (WGS) entry which is preliminary data.</text>
</comment>
<comment type="subcellular location">
    <subcellularLocation>
        <location evidence="5">Cytoplasm</location>
    </subcellularLocation>
</comment>
<feature type="domain" description="Phosphoribosyltransferase" evidence="7">
    <location>
        <begin position="37"/>
        <end position="158"/>
    </location>
</feature>
<evidence type="ECO:0000256" key="1">
    <source>
        <dbReference type="ARBA" id="ARBA00022490"/>
    </source>
</evidence>
<evidence type="ECO:0000256" key="6">
    <source>
        <dbReference type="NCBIfam" id="TIGR01744"/>
    </source>
</evidence>
<dbReference type="RefSeq" id="WP_179940413.1">
    <property type="nucleotide sequence ID" value="NZ_JACBYF010000003.1"/>
</dbReference>
<comment type="pathway">
    <text evidence="5">Purine metabolism; XMP biosynthesis via salvage pathway; XMP from xanthine: step 1/1.</text>
</comment>
<dbReference type="PANTHER" id="PTHR43864:SF1">
    <property type="entry name" value="XANTHINE PHOSPHORIBOSYLTRANSFERASE"/>
    <property type="match status" value="1"/>
</dbReference>
<evidence type="ECO:0000256" key="3">
    <source>
        <dbReference type="ARBA" id="ARBA00022679"/>
    </source>
</evidence>
<keyword evidence="9" id="KW-1185">Reference proteome</keyword>
<proteinExistence type="inferred from homology"/>
<dbReference type="HAMAP" id="MF_01184">
    <property type="entry name" value="XPRTase"/>
    <property type="match status" value="1"/>
</dbReference>
<reference evidence="8 9" key="1">
    <citation type="submission" date="2020-07" db="EMBL/GenBank/DDBJ databases">
        <title>MOT database genomes.</title>
        <authorList>
            <person name="Joseph S."/>
            <person name="Aduse-Opoku J."/>
            <person name="Hashim A."/>
            <person name="Wade W."/>
            <person name="Curtis M."/>
        </authorList>
    </citation>
    <scope>NUCLEOTIDE SEQUENCE [LARGE SCALE GENOMIC DNA]</scope>
    <source>
        <strain evidence="8 9">CIP 106318</strain>
    </source>
</reference>
<dbReference type="PANTHER" id="PTHR43864">
    <property type="entry name" value="HYPOXANTHINE/GUANINE PHOSPHORIBOSYLTRANSFERASE"/>
    <property type="match status" value="1"/>
</dbReference>
<gene>
    <name evidence="5" type="primary">xpt</name>
    <name evidence="8" type="ORF">HZY85_02165</name>
</gene>
<evidence type="ECO:0000256" key="5">
    <source>
        <dbReference type="HAMAP-Rule" id="MF_01184"/>
    </source>
</evidence>
<feature type="binding site" evidence="5">
    <location>
        <position position="20"/>
    </location>
    <ligand>
        <name>xanthine</name>
        <dbReference type="ChEBI" id="CHEBI:17712"/>
    </ligand>
</feature>
<dbReference type="EC" id="2.4.2.22" evidence="5 6"/>
<keyword evidence="3 5" id="KW-0808">Transferase</keyword>
<feature type="binding site" evidence="5">
    <location>
        <begin position="129"/>
        <end position="133"/>
    </location>
    <ligand>
        <name>5-phospho-alpha-D-ribose 1-diphosphate</name>
        <dbReference type="ChEBI" id="CHEBI:58017"/>
    </ligand>
</feature>
<evidence type="ECO:0000313" key="9">
    <source>
        <dbReference type="Proteomes" id="UP000531840"/>
    </source>
</evidence>
<accession>A0ABX2SXL3</accession>
<keyword evidence="4 5" id="KW-0660">Purine salvage</keyword>
<evidence type="ECO:0000256" key="2">
    <source>
        <dbReference type="ARBA" id="ARBA00022676"/>
    </source>
</evidence>
<feature type="binding site" evidence="5">
    <location>
        <position position="27"/>
    </location>
    <ligand>
        <name>xanthine</name>
        <dbReference type="ChEBI" id="CHEBI:17712"/>
    </ligand>
</feature>
<evidence type="ECO:0000259" key="7">
    <source>
        <dbReference type="Pfam" id="PF00156"/>
    </source>
</evidence>
<dbReference type="Pfam" id="PF00156">
    <property type="entry name" value="Pribosyltran"/>
    <property type="match status" value="1"/>
</dbReference>
<dbReference type="NCBIfam" id="NF006671">
    <property type="entry name" value="PRK09219.1"/>
    <property type="match status" value="1"/>
</dbReference>
<sequence length="196" mass="21842">MKLLEQMVVNDGKVYSNNVLKVDSFINHQIDPKLMLEMAKTFYEQFKNDNITKILTIEASGIAPAILVANLFNVPMVFAKKSVPSTLTRDSFYEAQVYSYTKNVTNNIIVSKDFLNKEDKVLIIDDFLANGQAVLGLSDLIDKAGASLAGVGILIEKSFQDGRKILEEKNIRVCSLCRIASLEDGKVKFNKADDEL</sequence>
<dbReference type="CDD" id="cd06223">
    <property type="entry name" value="PRTases_typeI"/>
    <property type="match status" value="1"/>
</dbReference>
<dbReference type="SUPFAM" id="SSF53271">
    <property type="entry name" value="PRTase-like"/>
    <property type="match status" value="1"/>
</dbReference>
<dbReference type="GO" id="GO:0000310">
    <property type="term" value="F:xanthine phosphoribosyltransferase activity"/>
    <property type="evidence" value="ECO:0007669"/>
    <property type="project" value="UniProtKB-EC"/>
</dbReference>
<feature type="binding site" evidence="5">
    <location>
        <position position="157"/>
    </location>
    <ligand>
        <name>xanthine</name>
        <dbReference type="ChEBI" id="CHEBI:17712"/>
    </ligand>
</feature>
<keyword evidence="1 5" id="KW-0963">Cytoplasm</keyword>
<dbReference type="InterPro" id="IPR050118">
    <property type="entry name" value="Pur/Pyrimidine_PRTase"/>
</dbReference>
<keyword evidence="2 5" id="KW-0328">Glycosyltransferase</keyword>
<comment type="catalytic activity">
    <reaction evidence="5">
        <text>XMP + diphosphate = xanthine + 5-phospho-alpha-D-ribose 1-diphosphate</text>
        <dbReference type="Rhea" id="RHEA:10800"/>
        <dbReference type="ChEBI" id="CHEBI:17712"/>
        <dbReference type="ChEBI" id="CHEBI:33019"/>
        <dbReference type="ChEBI" id="CHEBI:57464"/>
        <dbReference type="ChEBI" id="CHEBI:58017"/>
        <dbReference type="EC" id="2.4.2.22"/>
    </reaction>
</comment>
<dbReference type="Proteomes" id="UP000531840">
    <property type="component" value="Unassembled WGS sequence"/>
</dbReference>
<dbReference type="InterPro" id="IPR010079">
    <property type="entry name" value="Xanthine_PRibTrfase"/>
</dbReference>
<protein>
    <recommendedName>
        <fullName evidence="5 6">Xanthine phosphoribosyltransferase</fullName>
        <shortName evidence="5">XPRTase</shortName>
        <ecNumber evidence="5 6">2.4.2.22</ecNumber>
    </recommendedName>
</protein>
<name>A0ABX2SXL3_9BACL</name>
<evidence type="ECO:0000256" key="4">
    <source>
        <dbReference type="ARBA" id="ARBA00022726"/>
    </source>
</evidence>
<comment type="function">
    <text evidence="5">Converts the preformed base xanthine, a product of nucleic acid breakdown, to xanthosine 5'-monophosphate (XMP), so it can be reused for RNA or DNA synthesis.</text>
</comment>
<dbReference type="InterPro" id="IPR029057">
    <property type="entry name" value="PRTase-like"/>
</dbReference>
<dbReference type="EMBL" id="JACBYF010000003">
    <property type="protein sequence ID" value="NYS46997.1"/>
    <property type="molecule type" value="Genomic_DNA"/>
</dbReference>
<dbReference type="Gene3D" id="3.40.50.2020">
    <property type="match status" value="1"/>
</dbReference>
<evidence type="ECO:0000313" key="8">
    <source>
        <dbReference type="EMBL" id="NYS46997.1"/>
    </source>
</evidence>